<dbReference type="Proteomes" id="UP000001514">
    <property type="component" value="Unassembled WGS sequence"/>
</dbReference>
<dbReference type="InterPro" id="IPR029052">
    <property type="entry name" value="Metallo-depent_PP-like"/>
</dbReference>
<protein>
    <recommendedName>
        <fullName evidence="2">Calcineurin-like phosphoesterase domain-containing protein</fullName>
    </recommendedName>
</protein>
<sequence>MGGVVISVALIISFLLRATCQDSPKRSLRFDGATGKFKIVAFADLHFGENAWENWGPEQDRKSDRVMSYILDAEKPDLVVFLGDVLTANNLPVKNATKYWKQATEATAKRSIPWAAVFGNHDDAPFEWPAQWFGPSGVPGASPGHYAYFQGTSRAELMEEDLKSALSVSVQGPPSLWPSVSNFALPIASHRKPGSTAALLYLMDSGGGSYPQVISAKQASWFRDVSAALNPDNQTQELVFWHIPSKAYESVAPKPSSPIAAPCIGSLNEENVASQSAEWGIMGILAKRPSAKAVVVGHNHGLDWCCPSGSGGLWLCFARHSGYGGYGSWTRGARVIELSENSGEKPRTWIRLENGRVVGELELDKSATRHPRHDADS</sequence>
<gene>
    <name evidence="3" type="ORF">SELMODRAFT_98457</name>
</gene>
<dbReference type="AlphaFoldDB" id="D8RNU6"/>
<evidence type="ECO:0000256" key="1">
    <source>
        <dbReference type="SAM" id="SignalP"/>
    </source>
</evidence>
<dbReference type="HOGENOM" id="CLU_019692_1_0_1"/>
<dbReference type="GO" id="GO:0016788">
    <property type="term" value="F:hydrolase activity, acting on ester bonds"/>
    <property type="evidence" value="ECO:0000318"/>
    <property type="project" value="GO_Central"/>
</dbReference>
<dbReference type="OMA" id="TYWVPVY"/>
<dbReference type="CDD" id="cd07383">
    <property type="entry name" value="MPP_Dcr2"/>
    <property type="match status" value="1"/>
</dbReference>
<dbReference type="PANTHER" id="PTHR32440">
    <property type="entry name" value="PHOSPHATASE DCR2-RELATED-RELATED"/>
    <property type="match status" value="1"/>
</dbReference>
<dbReference type="OrthoDB" id="783096at2759"/>
<dbReference type="PANTHER" id="PTHR32440:SF11">
    <property type="entry name" value="METALLOPHOSPHOESTERASE DOMAIN-CONTAINING PROTEIN"/>
    <property type="match status" value="1"/>
</dbReference>
<organism evidence="4">
    <name type="scientific">Selaginella moellendorffii</name>
    <name type="common">Spikemoss</name>
    <dbReference type="NCBI Taxonomy" id="88036"/>
    <lineage>
        <taxon>Eukaryota</taxon>
        <taxon>Viridiplantae</taxon>
        <taxon>Streptophyta</taxon>
        <taxon>Embryophyta</taxon>
        <taxon>Tracheophyta</taxon>
        <taxon>Lycopodiopsida</taxon>
        <taxon>Selaginellales</taxon>
        <taxon>Selaginellaceae</taxon>
        <taxon>Selaginella</taxon>
    </lineage>
</organism>
<dbReference type="InParanoid" id="D8RNU6"/>
<dbReference type="InterPro" id="IPR004843">
    <property type="entry name" value="Calcineurin-like_PHP"/>
</dbReference>
<dbReference type="Pfam" id="PF00149">
    <property type="entry name" value="Metallophos"/>
    <property type="match status" value="1"/>
</dbReference>
<dbReference type="Gene3D" id="3.60.21.10">
    <property type="match status" value="1"/>
</dbReference>
<feature type="signal peptide" evidence="1">
    <location>
        <begin position="1"/>
        <end position="20"/>
    </location>
</feature>
<accession>D8RNU6</accession>
<feature type="chain" id="PRO_5003121972" description="Calcineurin-like phosphoesterase domain-containing protein" evidence="1">
    <location>
        <begin position="21"/>
        <end position="377"/>
    </location>
</feature>
<dbReference type="FunCoup" id="D8RNU6">
    <property type="interactions" value="16"/>
</dbReference>
<dbReference type="PIRSF" id="PIRSF030250">
    <property type="entry name" value="Ptase_At2g46880"/>
    <property type="match status" value="1"/>
</dbReference>
<evidence type="ECO:0000259" key="2">
    <source>
        <dbReference type="Pfam" id="PF00149"/>
    </source>
</evidence>
<evidence type="ECO:0000313" key="3">
    <source>
        <dbReference type="EMBL" id="EFJ26143.1"/>
    </source>
</evidence>
<keyword evidence="4" id="KW-1185">Reference proteome</keyword>
<reference evidence="3 4" key="1">
    <citation type="journal article" date="2011" name="Science">
        <title>The Selaginella genome identifies genetic changes associated with the evolution of vascular plants.</title>
        <authorList>
            <person name="Banks J.A."/>
            <person name="Nishiyama T."/>
            <person name="Hasebe M."/>
            <person name="Bowman J.L."/>
            <person name="Gribskov M."/>
            <person name="dePamphilis C."/>
            <person name="Albert V.A."/>
            <person name="Aono N."/>
            <person name="Aoyama T."/>
            <person name="Ambrose B.A."/>
            <person name="Ashton N.W."/>
            <person name="Axtell M.J."/>
            <person name="Barker E."/>
            <person name="Barker M.S."/>
            <person name="Bennetzen J.L."/>
            <person name="Bonawitz N.D."/>
            <person name="Chapple C."/>
            <person name="Cheng C."/>
            <person name="Correa L.G."/>
            <person name="Dacre M."/>
            <person name="DeBarry J."/>
            <person name="Dreyer I."/>
            <person name="Elias M."/>
            <person name="Engstrom E.M."/>
            <person name="Estelle M."/>
            <person name="Feng L."/>
            <person name="Finet C."/>
            <person name="Floyd S.K."/>
            <person name="Frommer W.B."/>
            <person name="Fujita T."/>
            <person name="Gramzow L."/>
            <person name="Gutensohn M."/>
            <person name="Harholt J."/>
            <person name="Hattori M."/>
            <person name="Heyl A."/>
            <person name="Hirai T."/>
            <person name="Hiwatashi Y."/>
            <person name="Ishikawa M."/>
            <person name="Iwata M."/>
            <person name="Karol K.G."/>
            <person name="Koehler B."/>
            <person name="Kolukisaoglu U."/>
            <person name="Kubo M."/>
            <person name="Kurata T."/>
            <person name="Lalonde S."/>
            <person name="Li K."/>
            <person name="Li Y."/>
            <person name="Litt A."/>
            <person name="Lyons E."/>
            <person name="Manning G."/>
            <person name="Maruyama T."/>
            <person name="Michael T.P."/>
            <person name="Mikami K."/>
            <person name="Miyazaki S."/>
            <person name="Morinaga S."/>
            <person name="Murata T."/>
            <person name="Mueller-Roeber B."/>
            <person name="Nelson D.R."/>
            <person name="Obara M."/>
            <person name="Oguri Y."/>
            <person name="Olmstead R.G."/>
            <person name="Onodera N."/>
            <person name="Petersen B.L."/>
            <person name="Pils B."/>
            <person name="Prigge M."/>
            <person name="Rensing S.A."/>
            <person name="Riano-Pachon D.M."/>
            <person name="Roberts A.W."/>
            <person name="Sato Y."/>
            <person name="Scheller H.V."/>
            <person name="Schulz B."/>
            <person name="Schulz C."/>
            <person name="Shakirov E.V."/>
            <person name="Shibagaki N."/>
            <person name="Shinohara N."/>
            <person name="Shippen D.E."/>
            <person name="Soerensen I."/>
            <person name="Sotooka R."/>
            <person name="Sugimoto N."/>
            <person name="Sugita M."/>
            <person name="Sumikawa N."/>
            <person name="Tanurdzic M."/>
            <person name="Theissen G."/>
            <person name="Ulvskov P."/>
            <person name="Wakazuki S."/>
            <person name="Weng J.K."/>
            <person name="Willats W.W."/>
            <person name="Wipf D."/>
            <person name="Wolf P.G."/>
            <person name="Yang L."/>
            <person name="Zimmer A.D."/>
            <person name="Zhu Q."/>
            <person name="Mitros T."/>
            <person name="Hellsten U."/>
            <person name="Loque D."/>
            <person name="Otillar R."/>
            <person name="Salamov A."/>
            <person name="Schmutz J."/>
            <person name="Shapiro H."/>
            <person name="Lindquist E."/>
            <person name="Lucas S."/>
            <person name="Rokhsar D."/>
            <person name="Grigoriev I.V."/>
        </authorList>
    </citation>
    <scope>NUCLEOTIDE SEQUENCE [LARGE SCALE GENOMIC DNA]</scope>
</reference>
<name>D8RNU6_SELML</name>
<dbReference type="EMBL" id="GL377585">
    <property type="protein sequence ID" value="EFJ26143.1"/>
    <property type="molecule type" value="Genomic_DNA"/>
</dbReference>
<dbReference type="KEGG" id="smo:SELMODRAFT_98457"/>
<dbReference type="eggNOG" id="KOG1432">
    <property type="taxonomic scope" value="Eukaryota"/>
</dbReference>
<dbReference type="Gramene" id="EFJ26143">
    <property type="protein sequence ID" value="EFJ26143"/>
    <property type="gene ID" value="SELMODRAFT_98457"/>
</dbReference>
<dbReference type="SUPFAM" id="SSF56300">
    <property type="entry name" value="Metallo-dependent phosphatases"/>
    <property type="match status" value="1"/>
</dbReference>
<dbReference type="STRING" id="88036.D8RNU6"/>
<keyword evidence="1" id="KW-0732">Signal</keyword>
<dbReference type="InterPro" id="IPR011230">
    <property type="entry name" value="PAP14/16/28/29"/>
</dbReference>
<evidence type="ECO:0000313" key="4">
    <source>
        <dbReference type="Proteomes" id="UP000001514"/>
    </source>
</evidence>
<feature type="domain" description="Calcineurin-like phosphoesterase" evidence="2">
    <location>
        <begin position="37"/>
        <end position="300"/>
    </location>
</feature>
<proteinExistence type="predicted"/>